<dbReference type="RefSeq" id="WP_174800032.1">
    <property type="nucleotide sequence ID" value="NZ_BJYU01000346.1"/>
</dbReference>
<name>A0A512C544_9HYPH</name>
<keyword evidence="2" id="KW-1185">Reference proteome</keyword>
<evidence type="ECO:0000313" key="1">
    <source>
        <dbReference type="EMBL" id="GEO19177.1"/>
    </source>
</evidence>
<evidence type="ECO:0000313" key="2">
    <source>
        <dbReference type="Proteomes" id="UP000321085"/>
    </source>
</evidence>
<reference evidence="1 2" key="1">
    <citation type="submission" date="2019-07" db="EMBL/GenBank/DDBJ databases">
        <title>Whole genome shotgun sequence of Microvirga aerophila NBRC 106136.</title>
        <authorList>
            <person name="Hosoyama A."/>
            <person name="Uohara A."/>
            <person name="Ohji S."/>
            <person name="Ichikawa N."/>
        </authorList>
    </citation>
    <scope>NUCLEOTIDE SEQUENCE [LARGE SCALE GENOMIC DNA]</scope>
    <source>
        <strain evidence="1 2">NBRC 106136</strain>
    </source>
</reference>
<organism evidence="1 2">
    <name type="scientific">Microvirga aerophila</name>
    <dbReference type="NCBI Taxonomy" id="670291"/>
    <lineage>
        <taxon>Bacteria</taxon>
        <taxon>Pseudomonadati</taxon>
        <taxon>Pseudomonadota</taxon>
        <taxon>Alphaproteobacteria</taxon>
        <taxon>Hyphomicrobiales</taxon>
        <taxon>Methylobacteriaceae</taxon>
        <taxon>Microvirga</taxon>
    </lineage>
</organism>
<dbReference type="EMBL" id="BJYU01000346">
    <property type="protein sequence ID" value="GEO19177.1"/>
    <property type="molecule type" value="Genomic_DNA"/>
</dbReference>
<sequence length="72" mass="8009">MVTTANFGFLGAHDVNLAILGGLAERYFRDDPPTSLVKLRQFAELLAKLIAAHRGAYSGERESFEETLRRLS</sequence>
<proteinExistence type="predicted"/>
<gene>
    <name evidence="1" type="ORF">MAE02_68730</name>
</gene>
<accession>A0A512C544</accession>
<protein>
    <submittedName>
        <fullName evidence="1">Uncharacterized protein</fullName>
    </submittedName>
</protein>
<dbReference type="Proteomes" id="UP000321085">
    <property type="component" value="Unassembled WGS sequence"/>
</dbReference>
<comment type="caution">
    <text evidence="1">The sequence shown here is derived from an EMBL/GenBank/DDBJ whole genome shotgun (WGS) entry which is preliminary data.</text>
</comment>
<dbReference type="AlphaFoldDB" id="A0A512C544"/>